<dbReference type="InterPro" id="IPR013780">
    <property type="entry name" value="Glyco_hydro_b"/>
</dbReference>
<dbReference type="RefSeq" id="WP_204916825.1">
    <property type="nucleotide sequence ID" value="NZ_BAAAQP010000011.1"/>
</dbReference>
<dbReference type="InterPro" id="IPR017853">
    <property type="entry name" value="GH"/>
</dbReference>
<dbReference type="Proteomes" id="UP000704762">
    <property type="component" value="Unassembled WGS sequence"/>
</dbReference>
<comment type="similarity">
    <text evidence="1 4">Belongs to the glycosyl hydrolase 31 family.</text>
</comment>
<evidence type="ECO:0000313" key="8">
    <source>
        <dbReference type="Proteomes" id="UP000704762"/>
    </source>
</evidence>
<dbReference type="Gene3D" id="2.60.40.1180">
    <property type="entry name" value="Golgi alpha-mannosidase II"/>
    <property type="match status" value="1"/>
</dbReference>
<gene>
    <name evidence="7" type="ORF">JOE57_001176</name>
</gene>
<feature type="domain" description="Glycoside hydrolase family 31 TIM barrel" evidence="5">
    <location>
        <begin position="137"/>
        <end position="280"/>
    </location>
</feature>
<dbReference type="InterPro" id="IPR000322">
    <property type="entry name" value="Glyco_hydro_31_TIM"/>
</dbReference>
<dbReference type="EMBL" id="JAFBCF010000001">
    <property type="protein sequence ID" value="MBM7798255.1"/>
    <property type="molecule type" value="Genomic_DNA"/>
</dbReference>
<dbReference type="SUPFAM" id="SSF51445">
    <property type="entry name" value="(Trans)glycosidases"/>
    <property type="match status" value="1"/>
</dbReference>
<dbReference type="Pfam" id="PF01055">
    <property type="entry name" value="Glyco_hydro_31_2nd"/>
    <property type="match status" value="1"/>
</dbReference>
<evidence type="ECO:0008006" key="9">
    <source>
        <dbReference type="Google" id="ProtNLM"/>
    </source>
</evidence>
<keyword evidence="8" id="KW-1185">Reference proteome</keyword>
<keyword evidence="3 4" id="KW-0326">Glycosidase</keyword>
<name>A0ABS2RGW6_9ACTN</name>
<reference evidence="7 8" key="1">
    <citation type="submission" date="2021-01" db="EMBL/GenBank/DDBJ databases">
        <title>Sequencing the genomes of 1000 actinobacteria strains.</title>
        <authorList>
            <person name="Klenk H.-P."/>
        </authorList>
    </citation>
    <scope>NUCLEOTIDE SEQUENCE [LARGE SCALE GENOMIC DNA]</scope>
    <source>
        <strain evidence="7 8">DSM 18662</strain>
    </source>
</reference>
<evidence type="ECO:0000256" key="3">
    <source>
        <dbReference type="ARBA" id="ARBA00023295"/>
    </source>
</evidence>
<dbReference type="InterPro" id="IPR048395">
    <property type="entry name" value="Glyco_hydro_31_C"/>
</dbReference>
<dbReference type="PANTHER" id="PTHR43053:SF4">
    <property type="entry name" value="MYOGENESIS-REGULATING GLYCOSIDASE"/>
    <property type="match status" value="1"/>
</dbReference>
<accession>A0ABS2RGW6</accession>
<sequence>MGAESSKMTLSVIPHERWWGGAVADGQRMPFGDRPHRRNLATSAGVADDDHAGANQSAPLLVSSAGRYVWSEQPFTFAFDGAGNLTVDGTEVVVGEEGGGLASAFRSAAARHFPASGQTPAEVMFRAPQYNTWIEMPYQPNQEAVLGYAQGVLEAGFPPGLIMIDDRWSVDYGNWTFDRSLFPDAATMVQQLHEMGFPVMLWLVPFVSPDSPNSRWLAERGWLIKGADGRPVVREWWNGYSTIVDLTHPDAVAWLRGVLNELRTVVGIDGFKFDAGDLRDYRPDDLTVGEDGAVGQCEAWARLASEFKFNELRACWKMGGQPLAQRLHDKPRTWGQGGLASLIPEGIAEGLIGHAFNCPDMIGGGELGSFEDDTPLDQELFVRFAQCSALFPMMQFSLAPWRVLDQTHLAAVRTAVEIRQELMPDLVRLASHAASSGEPILRPLAYHFAGYEEVRDQFLVGEDILCAPVLEQAATSRHVLIPPGQWKQDDGTVVVGPTEVDVEVTLESLPRWRRIAA</sequence>
<evidence type="ECO:0000256" key="1">
    <source>
        <dbReference type="ARBA" id="ARBA00007806"/>
    </source>
</evidence>
<dbReference type="Pfam" id="PF21365">
    <property type="entry name" value="Glyco_hydro_31_3rd"/>
    <property type="match status" value="1"/>
</dbReference>
<dbReference type="Gene3D" id="3.20.20.80">
    <property type="entry name" value="Glycosidases"/>
    <property type="match status" value="1"/>
</dbReference>
<dbReference type="SUPFAM" id="SSF51011">
    <property type="entry name" value="Glycosyl hydrolase domain"/>
    <property type="match status" value="1"/>
</dbReference>
<evidence type="ECO:0000313" key="7">
    <source>
        <dbReference type="EMBL" id="MBM7798255.1"/>
    </source>
</evidence>
<protein>
    <recommendedName>
        <fullName evidence="9">Glycosyl hydrolases family 31</fullName>
    </recommendedName>
</protein>
<comment type="caution">
    <text evidence="7">The sequence shown here is derived from an EMBL/GenBank/DDBJ whole genome shotgun (WGS) entry which is preliminary data.</text>
</comment>
<evidence type="ECO:0000259" key="6">
    <source>
        <dbReference type="Pfam" id="PF21365"/>
    </source>
</evidence>
<dbReference type="InterPro" id="IPR050985">
    <property type="entry name" value="Alpha-glycosidase_related"/>
</dbReference>
<evidence type="ECO:0000256" key="2">
    <source>
        <dbReference type="ARBA" id="ARBA00022801"/>
    </source>
</evidence>
<dbReference type="PANTHER" id="PTHR43053">
    <property type="entry name" value="GLYCOSIDASE FAMILY 31"/>
    <property type="match status" value="1"/>
</dbReference>
<keyword evidence="2 4" id="KW-0378">Hydrolase</keyword>
<dbReference type="CDD" id="cd06592">
    <property type="entry name" value="GH31_NET37"/>
    <property type="match status" value="1"/>
</dbReference>
<evidence type="ECO:0000256" key="4">
    <source>
        <dbReference type="RuleBase" id="RU361185"/>
    </source>
</evidence>
<feature type="domain" description="Glycosyl hydrolase family 31 C-terminal" evidence="6">
    <location>
        <begin position="437"/>
        <end position="510"/>
    </location>
</feature>
<organism evidence="7 8">
    <name type="scientific">Microlunatus panaciterrae</name>
    <dbReference type="NCBI Taxonomy" id="400768"/>
    <lineage>
        <taxon>Bacteria</taxon>
        <taxon>Bacillati</taxon>
        <taxon>Actinomycetota</taxon>
        <taxon>Actinomycetes</taxon>
        <taxon>Propionibacteriales</taxon>
        <taxon>Propionibacteriaceae</taxon>
        <taxon>Microlunatus</taxon>
    </lineage>
</organism>
<proteinExistence type="inferred from homology"/>
<evidence type="ECO:0000259" key="5">
    <source>
        <dbReference type="Pfam" id="PF01055"/>
    </source>
</evidence>